<dbReference type="InterPro" id="IPR016084">
    <property type="entry name" value="Haem_Oase-like_multi-hlx"/>
</dbReference>
<accession>A0A932GS52</accession>
<dbReference type="InterPro" id="IPR001387">
    <property type="entry name" value="Cro/C1-type_HTH"/>
</dbReference>
<evidence type="ECO:0000313" key="2">
    <source>
        <dbReference type="EMBL" id="MBI3016124.1"/>
    </source>
</evidence>
<dbReference type="AlphaFoldDB" id="A0A932GS52"/>
<dbReference type="Proteomes" id="UP000741360">
    <property type="component" value="Unassembled WGS sequence"/>
</dbReference>
<evidence type="ECO:0000259" key="1">
    <source>
        <dbReference type="PROSITE" id="PS50943"/>
    </source>
</evidence>
<feature type="domain" description="HTH cro/C1-type" evidence="1">
    <location>
        <begin position="70"/>
        <end position="102"/>
    </location>
</feature>
<evidence type="ECO:0000313" key="3">
    <source>
        <dbReference type="Proteomes" id="UP000741360"/>
    </source>
</evidence>
<dbReference type="InterPro" id="IPR004305">
    <property type="entry name" value="Thiaminase-2/PQQC"/>
</dbReference>
<proteinExistence type="predicted"/>
<dbReference type="EMBL" id="JACPSX010000265">
    <property type="protein sequence ID" value="MBI3016124.1"/>
    <property type="molecule type" value="Genomic_DNA"/>
</dbReference>
<organism evidence="2 3">
    <name type="scientific">Tectimicrobiota bacterium</name>
    <dbReference type="NCBI Taxonomy" id="2528274"/>
    <lineage>
        <taxon>Bacteria</taxon>
        <taxon>Pseudomonadati</taxon>
        <taxon>Nitrospinota/Tectimicrobiota group</taxon>
        <taxon>Candidatus Tectimicrobiota</taxon>
    </lineage>
</organism>
<protein>
    <submittedName>
        <fullName evidence="2">Transcriptional regulator</fullName>
    </submittedName>
</protein>
<dbReference type="PROSITE" id="PS50943">
    <property type="entry name" value="HTH_CROC1"/>
    <property type="match status" value="1"/>
</dbReference>
<sequence length="224" mass="24288">MDAASLVREMSNEMKDLEETLRVHAYPAKVAEGSIGKTALQKFAGEQFHIIRSDLRSVAALVTRFGALPSREYFWNILQGEKAALEALKALAAALGVSENWLDSYDPTPKGQAYTAYLAWLGSYGGQGQVAAALLVNFPAWGYNCGRMSSALKSRHGLKDSEVAFFDLFASPPPDLEESGLAVIAAGLAAGETPLEIKRAARLLQAYELMFWDGMLEIALPSSR</sequence>
<gene>
    <name evidence="2" type="ORF">HYY65_13925</name>
</gene>
<name>A0A932GS52_UNCTE</name>
<dbReference type="SUPFAM" id="SSF48613">
    <property type="entry name" value="Heme oxygenase-like"/>
    <property type="match status" value="1"/>
</dbReference>
<dbReference type="Pfam" id="PF03070">
    <property type="entry name" value="TENA_THI-4"/>
    <property type="match status" value="1"/>
</dbReference>
<reference evidence="2" key="1">
    <citation type="submission" date="2020-07" db="EMBL/GenBank/DDBJ databases">
        <title>Huge and variable diversity of episymbiotic CPR bacteria and DPANN archaea in groundwater ecosystems.</title>
        <authorList>
            <person name="He C.Y."/>
            <person name="Keren R."/>
            <person name="Whittaker M."/>
            <person name="Farag I.F."/>
            <person name="Doudna J."/>
            <person name="Cate J.H.D."/>
            <person name="Banfield J.F."/>
        </authorList>
    </citation>
    <scope>NUCLEOTIDE SEQUENCE</scope>
    <source>
        <strain evidence="2">NC_groundwater_717_Ag_S-0.2um_59_8</strain>
    </source>
</reference>
<comment type="caution">
    <text evidence="2">The sequence shown here is derived from an EMBL/GenBank/DDBJ whole genome shotgun (WGS) entry which is preliminary data.</text>
</comment>
<dbReference type="Gene3D" id="1.20.910.10">
    <property type="entry name" value="Heme oxygenase-like"/>
    <property type="match status" value="1"/>
</dbReference>